<dbReference type="PANTHER" id="PTHR11802:SF201">
    <property type="entry name" value="CARBOXYPEPTIDASE"/>
    <property type="match status" value="1"/>
</dbReference>
<dbReference type="PANTHER" id="PTHR11802">
    <property type="entry name" value="SERINE PROTEASE FAMILY S10 SERINE CARBOXYPEPTIDASE"/>
    <property type="match status" value="1"/>
</dbReference>
<reference evidence="4" key="1">
    <citation type="submission" date="2013-12" db="EMBL/GenBank/DDBJ databases">
        <title>The Genome Sequence of Aphanomyces invadans NJM9701.</title>
        <authorList>
            <consortium name="The Broad Institute Genomics Platform"/>
            <person name="Russ C."/>
            <person name="Tyler B."/>
            <person name="van West P."/>
            <person name="Dieguez-Uribeondo J."/>
            <person name="Young S.K."/>
            <person name="Zeng Q."/>
            <person name="Gargeya S."/>
            <person name="Fitzgerald M."/>
            <person name="Abouelleil A."/>
            <person name="Alvarado L."/>
            <person name="Chapman S.B."/>
            <person name="Gainer-Dewar J."/>
            <person name="Goldberg J."/>
            <person name="Griggs A."/>
            <person name="Gujja S."/>
            <person name="Hansen M."/>
            <person name="Howarth C."/>
            <person name="Imamovic A."/>
            <person name="Ireland A."/>
            <person name="Larimer J."/>
            <person name="McCowan C."/>
            <person name="Murphy C."/>
            <person name="Pearson M."/>
            <person name="Poon T.W."/>
            <person name="Priest M."/>
            <person name="Roberts A."/>
            <person name="Saif S."/>
            <person name="Shea T."/>
            <person name="Sykes S."/>
            <person name="Wortman J."/>
            <person name="Nusbaum C."/>
            <person name="Birren B."/>
        </authorList>
    </citation>
    <scope>NUCLEOTIDE SEQUENCE [LARGE SCALE GENOMIC DNA]</scope>
    <source>
        <strain evidence="4">NJM9701</strain>
    </source>
</reference>
<evidence type="ECO:0000256" key="1">
    <source>
        <dbReference type="ARBA" id="ARBA00009431"/>
    </source>
</evidence>
<name>A0A024TEE8_9STRA</name>
<dbReference type="GO" id="GO:0004185">
    <property type="term" value="F:serine-type carboxypeptidase activity"/>
    <property type="evidence" value="ECO:0007669"/>
    <property type="project" value="UniProtKB-UniRule"/>
</dbReference>
<organism evidence="4">
    <name type="scientific">Aphanomyces invadans</name>
    <dbReference type="NCBI Taxonomy" id="157072"/>
    <lineage>
        <taxon>Eukaryota</taxon>
        <taxon>Sar</taxon>
        <taxon>Stramenopiles</taxon>
        <taxon>Oomycota</taxon>
        <taxon>Saprolegniomycetes</taxon>
        <taxon>Saprolegniales</taxon>
        <taxon>Verrucalvaceae</taxon>
        <taxon>Aphanomyces</taxon>
    </lineage>
</organism>
<evidence type="ECO:0000256" key="3">
    <source>
        <dbReference type="SAM" id="Phobius"/>
    </source>
</evidence>
<gene>
    <name evidence="4" type="ORF">H310_13600</name>
</gene>
<dbReference type="EMBL" id="KI914005">
    <property type="protein sequence ID" value="ETV91951.1"/>
    <property type="molecule type" value="Genomic_DNA"/>
</dbReference>
<dbReference type="PRINTS" id="PR00724">
    <property type="entry name" value="CRBOXYPTASEC"/>
</dbReference>
<dbReference type="PROSITE" id="PS00560">
    <property type="entry name" value="CARBOXYPEPT_SER_HIS"/>
    <property type="match status" value="1"/>
</dbReference>
<evidence type="ECO:0000256" key="2">
    <source>
        <dbReference type="RuleBase" id="RU361156"/>
    </source>
</evidence>
<dbReference type="InterPro" id="IPR018202">
    <property type="entry name" value="Ser_caboxypep_ser_AS"/>
</dbReference>
<keyword evidence="3" id="KW-0812">Transmembrane</keyword>
<protein>
    <recommendedName>
        <fullName evidence="2">Carboxypeptidase</fullName>
        <ecNumber evidence="2">3.4.16.-</ecNumber>
    </recommendedName>
</protein>
<keyword evidence="2" id="KW-0645">Protease</keyword>
<keyword evidence="2" id="KW-0121">Carboxypeptidase</keyword>
<dbReference type="eggNOG" id="KOG1282">
    <property type="taxonomic scope" value="Eukaryota"/>
</dbReference>
<dbReference type="InterPro" id="IPR001563">
    <property type="entry name" value="Peptidase_S10"/>
</dbReference>
<accession>A0A024TEE8</accession>
<proteinExistence type="inferred from homology"/>
<dbReference type="InterPro" id="IPR029058">
    <property type="entry name" value="AB_hydrolase_fold"/>
</dbReference>
<dbReference type="SUPFAM" id="SSF53474">
    <property type="entry name" value="alpha/beta-Hydrolases"/>
    <property type="match status" value="1"/>
</dbReference>
<keyword evidence="2" id="KW-0378">Hydrolase</keyword>
<sequence>MPHYSDSRAINFDHYAGHIRLPSNGQKMFYWLVESESNPLTDPLVLWLNGGPGCSSLGGFFNELGPFVVESDLSVKRNPYAWNRKANVVFLDSPAGVGFSQPLLDASKYNDEFTASRIHEFLEEFLAMYPTYSDRPLYITGESYAGMYIPYLVQKLVELPIPHLKLTGYAIGNPFTDTIIDASAYLDYFYTHALMSLKAYELGRRVCGATGVSGCFYGGNECPTECLAVLVEAGFGQESMLDPSDIFGDVCLATQSATLTTFMAQQATRYRRTSATKNIRPLTHRGVVGPCQMQYTTKYLQLYAVQHALHVYDVHVNWAPCNDHVAARYTRSRSSLPMYKSILQSGLKALIYSGDADATVPFLGTERWLSSAGGDLVTAAASSHGSNQSRGLQLPILAPWQAWFGPDKQLAGYSTRYTNVTFTTVKGAGHMVPATRPLHALFMIECFLHGDHQCASFTYPKDALEYLSGADPSVAVGSDADRSGALIPWAITAVVVVLGSVIGLVFWAKKEPPQYVELSVEKSTVSSRSLSTTGLYR</sequence>
<comment type="similarity">
    <text evidence="1 2">Belongs to the peptidase S10 family.</text>
</comment>
<dbReference type="GeneID" id="20090650"/>
<dbReference type="Gene3D" id="3.40.50.1820">
    <property type="entry name" value="alpha/beta hydrolase"/>
    <property type="match status" value="1"/>
</dbReference>
<keyword evidence="3" id="KW-1133">Transmembrane helix</keyword>
<evidence type="ECO:0000313" key="4">
    <source>
        <dbReference type="EMBL" id="ETV91951.1"/>
    </source>
</evidence>
<dbReference type="GO" id="GO:0006508">
    <property type="term" value="P:proteolysis"/>
    <property type="evidence" value="ECO:0007669"/>
    <property type="project" value="UniProtKB-KW"/>
</dbReference>
<dbReference type="OrthoDB" id="443318at2759"/>
<keyword evidence="3" id="KW-0472">Membrane</keyword>
<dbReference type="InterPro" id="IPR033124">
    <property type="entry name" value="Ser_caboxypep_his_AS"/>
</dbReference>
<dbReference type="RefSeq" id="XP_008879375.1">
    <property type="nucleotide sequence ID" value="XM_008881153.1"/>
</dbReference>
<dbReference type="AlphaFoldDB" id="A0A024TEE8"/>
<dbReference type="Pfam" id="PF00450">
    <property type="entry name" value="Peptidase_S10"/>
    <property type="match status" value="1"/>
</dbReference>
<dbReference type="EC" id="3.4.16.-" evidence="2"/>
<dbReference type="VEuPathDB" id="FungiDB:H310_13600"/>
<dbReference type="PROSITE" id="PS00131">
    <property type="entry name" value="CARBOXYPEPT_SER_SER"/>
    <property type="match status" value="1"/>
</dbReference>
<feature type="transmembrane region" description="Helical" evidence="3">
    <location>
        <begin position="486"/>
        <end position="508"/>
    </location>
</feature>